<feature type="transmembrane region" description="Helical" evidence="4">
    <location>
        <begin position="12"/>
        <end position="35"/>
    </location>
</feature>
<organism evidence="6 7">
    <name type="scientific">Corynebacterium hylobatis</name>
    <dbReference type="NCBI Taxonomy" id="1859290"/>
    <lineage>
        <taxon>Bacteria</taxon>
        <taxon>Bacillati</taxon>
        <taxon>Actinomycetota</taxon>
        <taxon>Actinomycetes</taxon>
        <taxon>Mycobacteriales</taxon>
        <taxon>Corynebacteriaceae</taxon>
        <taxon>Corynebacterium</taxon>
    </lineage>
</organism>
<evidence type="ECO:0000313" key="6">
    <source>
        <dbReference type="EMBL" id="RSZ62751.1"/>
    </source>
</evidence>
<feature type="domain" description="Glycosyltransferase 2-like" evidence="5">
    <location>
        <begin position="61"/>
        <end position="110"/>
    </location>
</feature>
<dbReference type="Proteomes" id="UP000274907">
    <property type="component" value="Unassembled WGS sequence"/>
</dbReference>
<keyword evidence="2" id="KW-0328">Glycosyltransferase</keyword>
<dbReference type="InterPro" id="IPR001173">
    <property type="entry name" value="Glyco_trans_2-like"/>
</dbReference>
<keyword evidence="7" id="KW-1185">Reference proteome</keyword>
<protein>
    <submittedName>
        <fullName evidence="6">Glycosyltransferase family 2 protein</fullName>
    </submittedName>
</protein>
<sequence>MSSFNGILAWTGYLLAAYLILVVLFYLAMMVMAVVKINHNRRYEQSMDLLSNSDFYDLGVSILVPAYNEESGIVQNIYSLLNLNYKAFEVIVVNDGSSDSTQEIVVEKFKMVPLHDSPIEGSLHTAEVISVYVSSIYPNLILVNKENGGKADALNCGINYSQYDYVCTVDGDSVLEKNAIKKVMRPFVALHDLECVDLPLQLP</sequence>
<dbReference type="SUPFAM" id="SSF53448">
    <property type="entry name" value="Nucleotide-diphospho-sugar transferases"/>
    <property type="match status" value="1"/>
</dbReference>
<evidence type="ECO:0000256" key="2">
    <source>
        <dbReference type="ARBA" id="ARBA00022676"/>
    </source>
</evidence>
<keyword evidence="3 6" id="KW-0808">Transferase</keyword>
<proteinExistence type="inferred from homology"/>
<dbReference type="RefSeq" id="WP_164546457.1">
    <property type="nucleotide sequence ID" value="NZ_RXHJ01000010.1"/>
</dbReference>
<reference evidence="6 7" key="1">
    <citation type="submission" date="2018-12" db="EMBL/GenBank/DDBJ databases">
        <title>YIM 101343 draft genome.</title>
        <authorList>
            <person name="Chen X."/>
        </authorList>
    </citation>
    <scope>NUCLEOTIDE SEQUENCE [LARGE SCALE GENOMIC DNA]</scope>
    <source>
        <strain evidence="6 7">YIM 101343</strain>
    </source>
</reference>
<dbReference type="GO" id="GO:0016757">
    <property type="term" value="F:glycosyltransferase activity"/>
    <property type="evidence" value="ECO:0007669"/>
    <property type="project" value="UniProtKB-KW"/>
</dbReference>
<dbReference type="Gene3D" id="3.90.550.10">
    <property type="entry name" value="Spore Coat Polysaccharide Biosynthesis Protein SpsA, Chain A"/>
    <property type="match status" value="1"/>
</dbReference>
<gene>
    <name evidence="6" type="ORF">EAH68_09280</name>
</gene>
<dbReference type="InterPro" id="IPR029044">
    <property type="entry name" value="Nucleotide-diphossugar_trans"/>
</dbReference>
<evidence type="ECO:0000259" key="5">
    <source>
        <dbReference type="Pfam" id="PF00535"/>
    </source>
</evidence>
<feature type="non-terminal residue" evidence="6">
    <location>
        <position position="203"/>
    </location>
</feature>
<evidence type="ECO:0000256" key="4">
    <source>
        <dbReference type="SAM" id="Phobius"/>
    </source>
</evidence>
<feature type="domain" description="Glycosyltransferase 2-like" evidence="5">
    <location>
        <begin position="124"/>
        <end position="194"/>
    </location>
</feature>
<dbReference type="PANTHER" id="PTHR43630">
    <property type="entry name" value="POLY-BETA-1,6-N-ACETYL-D-GLUCOSAMINE SYNTHASE"/>
    <property type="match status" value="1"/>
</dbReference>
<evidence type="ECO:0000256" key="1">
    <source>
        <dbReference type="ARBA" id="ARBA00006739"/>
    </source>
</evidence>
<comment type="similarity">
    <text evidence="1">Belongs to the glycosyltransferase 2 family.</text>
</comment>
<comment type="caution">
    <text evidence="6">The sequence shown here is derived from an EMBL/GenBank/DDBJ whole genome shotgun (WGS) entry which is preliminary data.</text>
</comment>
<evidence type="ECO:0000256" key="3">
    <source>
        <dbReference type="ARBA" id="ARBA00022679"/>
    </source>
</evidence>
<dbReference type="PANTHER" id="PTHR43630:SF1">
    <property type="entry name" value="POLY-BETA-1,6-N-ACETYL-D-GLUCOSAMINE SYNTHASE"/>
    <property type="match status" value="1"/>
</dbReference>
<keyword evidence="4" id="KW-0812">Transmembrane</keyword>
<dbReference type="CDD" id="cd06423">
    <property type="entry name" value="CESA_like"/>
    <property type="match status" value="1"/>
</dbReference>
<dbReference type="EMBL" id="RXHJ01000010">
    <property type="protein sequence ID" value="RSZ62751.1"/>
    <property type="molecule type" value="Genomic_DNA"/>
</dbReference>
<keyword evidence="4" id="KW-1133">Transmembrane helix</keyword>
<name>A0A3S0AVV8_9CORY</name>
<accession>A0A3S0AVV8</accession>
<evidence type="ECO:0000313" key="7">
    <source>
        <dbReference type="Proteomes" id="UP000274907"/>
    </source>
</evidence>
<dbReference type="Pfam" id="PF00535">
    <property type="entry name" value="Glycos_transf_2"/>
    <property type="match status" value="2"/>
</dbReference>
<keyword evidence="4" id="KW-0472">Membrane</keyword>
<dbReference type="AlphaFoldDB" id="A0A3S0AVV8"/>